<gene>
    <name evidence="1" type="ORF">K239x_54780</name>
</gene>
<name>A0A517P262_9BACT</name>
<evidence type="ECO:0000313" key="2">
    <source>
        <dbReference type="Proteomes" id="UP000319817"/>
    </source>
</evidence>
<proteinExistence type="predicted"/>
<keyword evidence="2" id="KW-1185">Reference proteome</keyword>
<dbReference type="EMBL" id="CP036526">
    <property type="protein sequence ID" value="QDT13460.1"/>
    <property type="molecule type" value="Genomic_DNA"/>
</dbReference>
<sequence length="617" mass="70507">MDDAARTNFLVYYLQSLKERSRQESSGTKFGIDWVIYNLAIQEGWTPHRLPFFRSGGDETSKTKNEAEFGNDQSYLSADRKTLRIFVLKDEVLNNKNWTRHDFDTDMRSASAPRLTTSELQEVELVEVILAYNKDEDANGIELYERRVESMGTKVRDDVRLEFDRWNLTALVERVQSSLLSPALLPQKFFSQFSYICSQVADFDHGSDEWQNQVIPNWRSFLDGLFAGDADERSVRLLPVALIILKESADKRETAETGWIDLIEWGMLAIWEVARKTETKGIRNLVAHTWIDFYVKELERYYHDNIEHLCVEKSLDRGCSEMLVGTAVSGVVAHWHLARLGLLSLACAEAMPRETDNQREVGFRLLHQLASWTAGLIDANVSTQRPLVDLNHIELFLTWQVFRRVGRRQDLHVWLTMLVNQLSMRRAGTGQLPFIEGNNSMELVFEAIAECEAPPEYCETSSVYVTCLLELVCESQFQDASDLAAVIYRRLVLGCADNHKQINGCQPIELMMWFPPTDWEQHVLTECLANTGSCFTISYGQPWDEPMTETAEIAAEVERFVRASREAEPITLPSVVPASAITLACLKHRTPLIPEYWRRLAFPPSTPMEEPASTESS</sequence>
<dbReference type="RefSeq" id="WP_145421185.1">
    <property type="nucleotide sequence ID" value="NZ_CP036526.1"/>
</dbReference>
<dbReference type="OrthoDB" id="3078231at2"/>
<protein>
    <submittedName>
        <fullName evidence="1">Uncharacterized protein</fullName>
    </submittedName>
</protein>
<dbReference type="Proteomes" id="UP000319817">
    <property type="component" value="Chromosome"/>
</dbReference>
<reference evidence="1 2" key="1">
    <citation type="submission" date="2019-02" db="EMBL/GenBank/DDBJ databases">
        <title>Deep-cultivation of Planctomycetes and their phenomic and genomic characterization uncovers novel biology.</title>
        <authorList>
            <person name="Wiegand S."/>
            <person name="Jogler M."/>
            <person name="Boedeker C."/>
            <person name="Pinto D."/>
            <person name="Vollmers J."/>
            <person name="Rivas-Marin E."/>
            <person name="Kohn T."/>
            <person name="Peeters S.H."/>
            <person name="Heuer A."/>
            <person name="Rast P."/>
            <person name="Oberbeckmann S."/>
            <person name="Bunk B."/>
            <person name="Jeske O."/>
            <person name="Meyerdierks A."/>
            <person name="Storesund J.E."/>
            <person name="Kallscheuer N."/>
            <person name="Luecker S."/>
            <person name="Lage O.M."/>
            <person name="Pohl T."/>
            <person name="Merkel B.J."/>
            <person name="Hornburger P."/>
            <person name="Mueller R.-W."/>
            <person name="Bruemmer F."/>
            <person name="Labrenz M."/>
            <person name="Spormann A.M."/>
            <person name="Op den Camp H."/>
            <person name="Overmann J."/>
            <person name="Amann R."/>
            <person name="Jetten M.S.M."/>
            <person name="Mascher T."/>
            <person name="Medema M.H."/>
            <person name="Devos D.P."/>
            <person name="Kaster A.-K."/>
            <person name="Ovreas L."/>
            <person name="Rohde M."/>
            <person name="Galperin M.Y."/>
            <person name="Jogler C."/>
        </authorList>
    </citation>
    <scope>NUCLEOTIDE SEQUENCE [LARGE SCALE GENOMIC DNA]</scope>
    <source>
        <strain evidence="1 2">K23_9</strain>
    </source>
</reference>
<organism evidence="1 2">
    <name type="scientific">Stieleria marina</name>
    <dbReference type="NCBI Taxonomy" id="1930275"/>
    <lineage>
        <taxon>Bacteria</taxon>
        <taxon>Pseudomonadati</taxon>
        <taxon>Planctomycetota</taxon>
        <taxon>Planctomycetia</taxon>
        <taxon>Pirellulales</taxon>
        <taxon>Pirellulaceae</taxon>
        <taxon>Stieleria</taxon>
    </lineage>
</organism>
<accession>A0A517P262</accession>
<evidence type="ECO:0000313" key="1">
    <source>
        <dbReference type="EMBL" id="QDT13460.1"/>
    </source>
</evidence>
<dbReference type="AlphaFoldDB" id="A0A517P262"/>